<organism evidence="8">
    <name type="scientific">freshwater metagenome</name>
    <dbReference type="NCBI Taxonomy" id="449393"/>
    <lineage>
        <taxon>unclassified sequences</taxon>
        <taxon>metagenomes</taxon>
        <taxon>ecological metagenomes</taxon>
    </lineage>
</organism>
<dbReference type="GO" id="GO:0005886">
    <property type="term" value="C:plasma membrane"/>
    <property type="evidence" value="ECO:0007669"/>
    <property type="project" value="UniProtKB-SubCell"/>
</dbReference>
<protein>
    <submittedName>
        <fullName evidence="8">Unannotated protein</fullName>
    </submittedName>
</protein>
<dbReference type="AlphaFoldDB" id="A0A6J6XBI7"/>
<dbReference type="PANTHER" id="PTHR23513">
    <property type="entry name" value="INTEGRAL MEMBRANE EFFLUX PROTEIN-RELATED"/>
    <property type="match status" value="1"/>
</dbReference>
<accession>A0A6J6XBI7</accession>
<proteinExistence type="predicted"/>
<feature type="transmembrane region" description="Helical" evidence="7">
    <location>
        <begin position="21"/>
        <end position="46"/>
    </location>
</feature>
<gene>
    <name evidence="8" type="ORF">UFOPK2975_00771</name>
</gene>
<keyword evidence="5 7" id="KW-1133">Transmembrane helix</keyword>
<dbReference type="InterPro" id="IPR036259">
    <property type="entry name" value="MFS_trans_sf"/>
</dbReference>
<comment type="subcellular location">
    <subcellularLocation>
        <location evidence="1">Cell membrane</location>
        <topology evidence="1">Multi-pass membrane protein</topology>
    </subcellularLocation>
</comment>
<dbReference type="CDD" id="cd06173">
    <property type="entry name" value="MFS_MefA_like"/>
    <property type="match status" value="1"/>
</dbReference>
<dbReference type="InterPro" id="IPR010290">
    <property type="entry name" value="TM_effector"/>
</dbReference>
<evidence type="ECO:0000256" key="7">
    <source>
        <dbReference type="SAM" id="Phobius"/>
    </source>
</evidence>
<dbReference type="Pfam" id="PF05977">
    <property type="entry name" value="MFS_3"/>
    <property type="match status" value="1"/>
</dbReference>
<dbReference type="Gene3D" id="1.20.1250.20">
    <property type="entry name" value="MFS general substrate transporter like domains"/>
    <property type="match status" value="1"/>
</dbReference>
<evidence type="ECO:0000313" key="8">
    <source>
        <dbReference type="EMBL" id="CAB4792854.1"/>
    </source>
</evidence>
<keyword evidence="4 7" id="KW-0812">Transmembrane</keyword>
<evidence type="ECO:0000256" key="4">
    <source>
        <dbReference type="ARBA" id="ARBA00022692"/>
    </source>
</evidence>
<feature type="transmembrane region" description="Helical" evidence="7">
    <location>
        <begin position="314"/>
        <end position="337"/>
    </location>
</feature>
<feature type="transmembrane region" description="Helical" evidence="7">
    <location>
        <begin position="228"/>
        <end position="247"/>
    </location>
</feature>
<keyword evidence="2" id="KW-0813">Transport</keyword>
<dbReference type="PANTHER" id="PTHR23513:SF11">
    <property type="entry name" value="STAPHYLOFERRIN A TRANSPORTER"/>
    <property type="match status" value="1"/>
</dbReference>
<feature type="transmembrane region" description="Helical" evidence="7">
    <location>
        <begin position="377"/>
        <end position="400"/>
    </location>
</feature>
<keyword evidence="6 7" id="KW-0472">Membrane</keyword>
<feature type="transmembrane region" description="Helical" evidence="7">
    <location>
        <begin position="148"/>
        <end position="171"/>
    </location>
</feature>
<feature type="transmembrane region" description="Helical" evidence="7">
    <location>
        <begin position="349"/>
        <end position="371"/>
    </location>
</feature>
<evidence type="ECO:0000256" key="2">
    <source>
        <dbReference type="ARBA" id="ARBA00022448"/>
    </source>
</evidence>
<feature type="transmembrane region" description="Helical" evidence="7">
    <location>
        <begin position="262"/>
        <end position="282"/>
    </location>
</feature>
<dbReference type="SUPFAM" id="SSF103473">
    <property type="entry name" value="MFS general substrate transporter"/>
    <property type="match status" value="1"/>
</dbReference>
<sequence length="407" mass="43437">MTDQPAKNGAMFRSLKSFNARLFFAGLLLSNIGSWLQLTATSFLLYRLTGSAVALGINAALQFLPMLLFGAWAGALSDRYNRQRTTIITQTLLASQAIVLGICDLTGIINMPIVFVLTGALGVIGAIDNPARRGLVTELVPEHDMSNAMSLNTAVMTGSRIFGPALAAALVGPLGTGWLFIINGISYAAMLYGVAGLRKSEMFSPPLRPAGGTPVRDGLRFVRHNERLLVLFSIFTLVSTFAFNYGVSLPKLADTEWGDPKYYGWVLAVTSVGSLIGALMTARLHRATYRWVAINVLLLGGANIGMAWSPNVWIAFVWAIPLGAGGAAMISSANSIIQYESPPDMRGRMLALSAVAFLGSTPIGGPITGWIADAVSVQWSLGYGGIIGICAGAYMIIWIWRSGVDRN</sequence>
<feature type="transmembrane region" description="Helical" evidence="7">
    <location>
        <begin position="108"/>
        <end position="127"/>
    </location>
</feature>
<keyword evidence="3" id="KW-1003">Cell membrane</keyword>
<evidence type="ECO:0000256" key="1">
    <source>
        <dbReference type="ARBA" id="ARBA00004651"/>
    </source>
</evidence>
<name>A0A6J6XBI7_9ZZZZ</name>
<dbReference type="EMBL" id="CAFAAG010000050">
    <property type="protein sequence ID" value="CAB4792854.1"/>
    <property type="molecule type" value="Genomic_DNA"/>
</dbReference>
<feature type="transmembrane region" description="Helical" evidence="7">
    <location>
        <begin position="52"/>
        <end position="73"/>
    </location>
</feature>
<evidence type="ECO:0000256" key="5">
    <source>
        <dbReference type="ARBA" id="ARBA00022989"/>
    </source>
</evidence>
<reference evidence="8" key="1">
    <citation type="submission" date="2020-05" db="EMBL/GenBank/DDBJ databases">
        <authorList>
            <person name="Chiriac C."/>
            <person name="Salcher M."/>
            <person name="Ghai R."/>
            <person name="Kavagutti S V."/>
        </authorList>
    </citation>
    <scope>NUCLEOTIDE SEQUENCE</scope>
</reference>
<feature type="transmembrane region" description="Helical" evidence="7">
    <location>
        <begin position="289"/>
        <end position="308"/>
    </location>
</feature>
<evidence type="ECO:0000256" key="6">
    <source>
        <dbReference type="ARBA" id="ARBA00023136"/>
    </source>
</evidence>
<evidence type="ECO:0000256" key="3">
    <source>
        <dbReference type="ARBA" id="ARBA00022475"/>
    </source>
</evidence>